<evidence type="ECO:0000313" key="2">
    <source>
        <dbReference type="Proteomes" id="UP000266841"/>
    </source>
</evidence>
<evidence type="ECO:0000313" key="1">
    <source>
        <dbReference type="EMBL" id="EJK61300.1"/>
    </source>
</evidence>
<proteinExistence type="predicted"/>
<accession>K0S7R9</accession>
<protein>
    <submittedName>
        <fullName evidence="1">Uncharacterized protein</fullName>
    </submittedName>
</protein>
<comment type="caution">
    <text evidence="1">The sequence shown here is derived from an EMBL/GenBank/DDBJ whole genome shotgun (WGS) entry which is preliminary data.</text>
</comment>
<reference evidence="1 2" key="1">
    <citation type="journal article" date="2012" name="Genome Biol.">
        <title>Genome and low-iron response of an oceanic diatom adapted to chronic iron limitation.</title>
        <authorList>
            <person name="Lommer M."/>
            <person name="Specht M."/>
            <person name="Roy A.S."/>
            <person name="Kraemer L."/>
            <person name="Andreson R."/>
            <person name="Gutowska M.A."/>
            <person name="Wolf J."/>
            <person name="Bergner S.V."/>
            <person name="Schilhabel M.B."/>
            <person name="Klostermeier U.C."/>
            <person name="Beiko R.G."/>
            <person name="Rosenstiel P."/>
            <person name="Hippler M."/>
            <person name="Laroche J."/>
        </authorList>
    </citation>
    <scope>NUCLEOTIDE SEQUENCE [LARGE SCALE GENOMIC DNA]</scope>
    <source>
        <strain evidence="1 2">CCMP1005</strain>
    </source>
</reference>
<organism evidence="1 2">
    <name type="scientific">Thalassiosira oceanica</name>
    <name type="common">Marine diatom</name>
    <dbReference type="NCBI Taxonomy" id="159749"/>
    <lineage>
        <taxon>Eukaryota</taxon>
        <taxon>Sar</taxon>
        <taxon>Stramenopiles</taxon>
        <taxon>Ochrophyta</taxon>
        <taxon>Bacillariophyta</taxon>
        <taxon>Coscinodiscophyceae</taxon>
        <taxon>Thalassiosirophycidae</taxon>
        <taxon>Thalassiosirales</taxon>
        <taxon>Thalassiosiraceae</taxon>
        <taxon>Thalassiosira</taxon>
    </lineage>
</organism>
<dbReference type="AlphaFoldDB" id="K0S7R9"/>
<dbReference type="eggNOG" id="ENOG502SF2C">
    <property type="taxonomic scope" value="Eukaryota"/>
</dbReference>
<sequence>MCLSFSIVARDDHEHTIFGRHRHAVSIDVHQSRRMQPPLIIGSTPEAWKDVGESIVGPLNVVLASTNTIYRDERPMTPARRIPAFIHLVLNGDPRLRDGRRTGGDAEPVRAYSSSEQRFACLERPRSSRAVARLPVTRRHSCLLIMRIRFPGSCVTPTSDNCIPMTSTNTPMSKWIGAPRANEWNTYQLVSDCSNHACVDVVPGPSGAVTSWEGRCSALANKPMPRDDDNILPLQYVRLLWVPGGDGAAYRLDHVGRVGGRWRQQIFKCREAYGVAIIPVGRPPKGTDFTSTMLRLHPYVLGRCRWDGDEF</sequence>
<dbReference type="EMBL" id="AGNL01020179">
    <property type="protein sequence ID" value="EJK61300.1"/>
    <property type="molecule type" value="Genomic_DNA"/>
</dbReference>
<dbReference type="Proteomes" id="UP000266841">
    <property type="component" value="Unassembled WGS sequence"/>
</dbReference>
<gene>
    <name evidence="1" type="ORF">THAOC_18244</name>
</gene>
<keyword evidence="2" id="KW-1185">Reference proteome</keyword>
<name>K0S7R9_THAOC</name>